<keyword evidence="2" id="KW-1185">Reference proteome</keyword>
<comment type="caution">
    <text evidence="1">The sequence shown here is derived from an EMBL/GenBank/DDBJ whole genome shotgun (WGS) entry which is preliminary data.</text>
</comment>
<sequence length="86" mass="9950">MKKKQCRNGVPVRTGSTTPLVTTVKFKNNILEISELRDDKWEQDVNNRFWHVSDLVASDGRYQGSRFKTFMILVPGTVCEGREMKM</sequence>
<dbReference type="Proteomes" id="UP000499080">
    <property type="component" value="Unassembled WGS sequence"/>
</dbReference>
<proteinExistence type="predicted"/>
<evidence type="ECO:0000313" key="2">
    <source>
        <dbReference type="Proteomes" id="UP000499080"/>
    </source>
</evidence>
<protein>
    <submittedName>
        <fullName evidence="1">Uncharacterized protein</fullName>
    </submittedName>
</protein>
<accession>A0A4Y2X8Y1</accession>
<gene>
    <name evidence="1" type="ORF">AVEN_101722_1</name>
</gene>
<dbReference type="AlphaFoldDB" id="A0A4Y2X8Y1"/>
<reference evidence="1 2" key="1">
    <citation type="journal article" date="2019" name="Sci. Rep.">
        <title>Orb-weaving spider Araneus ventricosus genome elucidates the spidroin gene catalogue.</title>
        <authorList>
            <person name="Kono N."/>
            <person name="Nakamura H."/>
            <person name="Ohtoshi R."/>
            <person name="Moran D.A.P."/>
            <person name="Shinohara A."/>
            <person name="Yoshida Y."/>
            <person name="Fujiwara M."/>
            <person name="Mori M."/>
            <person name="Tomita M."/>
            <person name="Arakawa K."/>
        </authorList>
    </citation>
    <scope>NUCLEOTIDE SEQUENCE [LARGE SCALE GENOMIC DNA]</scope>
</reference>
<organism evidence="1 2">
    <name type="scientific">Araneus ventricosus</name>
    <name type="common">Orbweaver spider</name>
    <name type="synonym">Epeira ventricosa</name>
    <dbReference type="NCBI Taxonomy" id="182803"/>
    <lineage>
        <taxon>Eukaryota</taxon>
        <taxon>Metazoa</taxon>
        <taxon>Ecdysozoa</taxon>
        <taxon>Arthropoda</taxon>
        <taxon>Chelicerata</taxon>
        <taxon>Arachnida</taxon>
        <taxon>Araneae</taxon>
        <taxon>Araneomorphae</taxon>
        <taxon>Entelegynae</taxon>
        <taxon>Araneoidea</taxon>
        <taxon>Araneidae</taxon>
        <taxon>Araneus</taxon>
    </lineage>
</organism>
<dbReference type="EMBL" id="BGPR01072862">
    <property type="protein sequence ID" value="GBO45668.1"/>
    <property type="molecule type" value="Genomic_DNA"/>
</dbReference>
<name>A0A4Y2X8Y1_ARAVE</name>
<evidence type="ECO:0000313" key="1">
    <source>
        <dbReference type="EMBL" id="GBO45668.1"/>
    </source>
</evidence>